<dbReference type="InterPro" id="IPR014030">
    <property type="entry name" value="Ketoacyl_synth_N"/>
</dbReference>
<feature type="non-terminal residue" evidence="3">
    <location>
        <position position="1"/>
    </location>
</feature>
<dbReference type="Pfam" id="PF00109">
    <property type="entry name" value="ketoacyl-synt"/>
    <property type="match status" value="1"/>
</dbReference>
<proteinExistence type="predicted"/>
<dbReference type="Pfam" id="PF02801">
    <property type="entry name" value="Ketoacyl-synt_C"/>
    <property type="match status" value="1"/>
</dbReference>
<name>A0ABV5TTU1_9ACTN</name>
<evidence type="ECO:0000256" key="1">
    <source>
        <dbReference type="ARBA" id="ARBA00022679"/>
    </source>
</evidence>
<dbReference type="InterPro" id="IPR020841">
    <property type="entry name" value="PKS_Beta-ketoAc_synthase_dom"/>
</dbReference>
<dbReference type="CDD" id="cd00833">
    <property type="entry name" value="PKS"/>
    <property type="match status" value="1"/>
</dbReference>
<organism evidence="3 4">
    <name type="scientific">Streptosporangium vulgare</name>
    <dbReference type="NCBI Taxonomy" id="46190"/>
    <lineage>
        <taxon>Bacteria</taxon>
        <taxon>Bacillati</taxon>
        <taxon>Actinomycetota</taxon>
        <taxon>Actinomycetes</taxon>
        <taxon>Streptosporangiales</taxon>
        <taxon>Streptosporangiaceae</taxon>
        <taxon>Streptosporangium</taxon>
    </lineage>
</organism>
<dbReference type="InterPro" id="IPR050091">
    <property type="entry name" value="PKS_NRPS_Biosynth_Enz"/>
</dbReference>
<dbReference type="EMBL" id="JBHMBS010000120">
    <property type="protein sequence ID" value="MFB9682512.1"/>
    <property type="molecule type" value="Genomic_DNA"/>
</dbReference>
<dbReference type="PROSITE" id="PS00606">
    <property type="entry name" value="KS3_1"/>
    <property type="match status" value="1"/>
</dbReference>
<evidence type="ECO:0000313" key="4">
    <source>
        <dbReference type="Proteomes" id="UP001589610"/>
    </source>
</evidence>
<protein>
    <submittedName>
        <fullName evidence="3">Beta-ketoacyl synthase N-terminal-like domain-containing protein</fullName>
    </submittedName>
</protein>
<evidence type="ECO:0000313" key="3">
    <source>
        <dbReference type="EMBL" id="MFB9682512.1"/>
    </source>
</evidence>
<accession>A0ABV5TTU1</accession>
<dbReference type="Proteomes" id="UP001589610">
    <property type="component" value="Unassembled WGS sequence"/>
</dbReference>
<keyword evidence="1" id="KW-0808">Transferase</keyword>
<feature type="non-terminal residue" evidence="3">
    <location>
        <position position="304"/>
    </location>
</feature>
<gene>
    <name evidence="3" type="ORF">ACFFRH_44245</name>
</gene>
<reference evidence="3 4" key="1">
    <citation type="submission" date="2024-09" db="EMBL/GenBank/DDBJ databases">
        <authorList>
            <person name="Sun Q."/>
            <person name="Mori K."/>
        </authorList>
    </citation>
    <scope>NUCLEOTIDE SEQUENCE [LARGE SCALE GENOMIC DNA]</scope>
    <source>
        <strain evidence="3 4">JCM 3028</strain>
    </source>
</reference>
<comment type="caution">
    <text evidence="3">The sequence shown here is derived from an EMBL/GenBank/DDBJ whole genome shotgun (WGS) entry which is preliminary data.</text>
</comment>
<keyword evidence="4" id="KW-1185">Reference proteome</keyword>
<dbReference type="PANTHER" id="PTHR43775">
    <property type="entry name" value="FATTY ACID SYNTHASE"/>
    <property type="match status" value="1"/>
</dbReference>
<dbReference type="Gene3D" id="3.40.47.10">
    <property type="match status" value="1"/>
</dbReference>
<dbReference type="InterPro" id="IPR014031">
    <property type="entry name" value="Ketoacyl_synth_C"/>
</dbReference>
<dbReference type="InterPro" id="IPR016039">
    <property type="entry name" value="Thiolase-like"/>
</dbReference>
<dbReference type="SMART" id="SM00825">
    <property type="entry name" value="PKS_KS"/>
    <property type="match status" value="1"/>
</dbReference>
<sequence length="304" mass="31220">SPREALAMDPQQRLLLETSWEAVERAGIDPSSLRGSQTGVYIGAMPTDYGPRLHETEGETAGYGLTGTTSSVVSGRVAYVLGLEGPAVTVDTACSSSLVALHQAVSALRAGECSLALAGGVTVMANPGMFVEFSRQGGLASDGRCKSFSAAADGTGWSEGVGVLVVERLSDARANGRRVLAVVRGSAVNQDGASNGLTAPNGPAQERVVRRALADAGLAASEVDAVEAHGTGTRLGDPIEAEALLASYGQGRERPLWLGSLKSNIGHTQAAAGVAGVIKMVMAMRHGVLPSTLHVDEPSPHVDW</sequence>
<dbReference type="PROSITE" id="PS52004">
    <property type="entry name" value="KS3_2"/>
    <property type="match status" value="1"/>
</dbReference>
<dbReference type="SUPFAM" id="SSF53901">
    <property type="entry name" value="Thiolase-like"/>
    <property type="match status" value="1"/>
</dbReference>
<dbReference type="PANTHER" id="PTHR43775:SF51">
    <property type="entry name" value="INACTIVE PHENOLPHTHIOCEROL SYNTHESIS POLYKETIDE SYNTHASE TYPE I PKS1-RELATED"/>
    <property type="match status" value="1"/>
</dbReference>
<dbReference type="InterPro" id="IPR018201">
    <property type="entry name" value="Ketoacyl_synth_AS"/>
</dbReference>
<evidence type="ECO:0000259" key="2">
    <source>
        <dbReference type="PROSITE" id="PS52004"/>
    </source>
</evidence>
<dbReference type="RefSeq" id="WP_386164197.1">
    <property type="nucleotide sequence ID" value="NZ_JBHMBS010000120.1"/>
</dbReference>
<feature type="domain" description="Ketosynthase family 3 (KS3)" evidence="2">
    <location>
        <begin position="1"/>
        <end position="304"/>
    </location>
</feature>